<keyword evidence="1" id="KW-0285">Flavoprotein</keyword>
<dbReference type="GO" id="GO:0003995">
    <property type="term" value="F:acyl-CoA dehydrogenase activity"/>
    <property type="evidence" value="ECO:0007669"/>
    <property type="project" value="InterPro"/>
</dbReference>
<dbReference type="InterPro" id="IPR006089">
    <property type="entry name" value="Acyl-CoA_DH_CS"/>
</dbReference>
<dbReference type="InterPro" id="IPR036250">
    <property type="entry name" value="AcylCo_DH-like_C"/>
</dbReference>
<accession>A0A402CJI5</accession>
<reference evidence="4 5" key="1">
    <citation type="submission" date="2018-11" db="EMBL/GenBank/DDBJ databases">
        <title>Microbial catabolism of amino acid.</title>
        <authorList>
            <person name="Hibi M."/>
            <person name="Ogawa J."/>
        </authorList>
    </citation>
    <scope>NUCLEOTIDE SEQUENCE [LARGE SCALE GENOMIC DNA]</scope>
    <source>
        <strain evidence="4 5">C31-06</strain>
    </source>
</reference>
<dbReference type="Proteomes" id="UP000287519">
    <property type="component" value="Unassembled WGS sequence"/>
</dbReference>
<dbReference type="SUPFAM" id="SSF47203">
    <property type="entry name" value="Acyl-CoA dehydrogenase C-terminal domain-like"/>
    <property type="match status" value="1"/>
</dbReference>
<dbReference type="InterPro" id="IPR050741">
    <property type="entry name" value="Acyl-CoA_dehydrogenase"/>
</dbReference>
<dbReference type="AlphaFoldDB" id="A0A402CJI5"/>
<sequence length="134" mass="14949">MCERKVFGKPVASFQNTKFVLAECSTEAQGARVFVDHALELLDQGESTVADAARAKLLSTEFAGGWVIDKCLQLHGGYGYITEYPIARLYADTRVTRIYGGTSEVMRRLSRKTRPRPVIQQRRLIATKGPSKRA</sequence>
<evidence type="ECO:0000259" key="3">
    <source>
        <dbReference type="Pfam" id="PF00441"/>
    </source>
</evidence>
<dbReference type="GO" id="GO:0050660">
    <property type="term" value="F:flavin adenine dinucleotide binding"/>
    <property type="evidence" value="ECO:0007669"/>
    <property type="project" value="TreeGrafter"/>
</dbReference>
<proteinExistence type="predicted"/>
<keyword evidence="2" id="KW-0560">Oxidoreductase</keyword>
<dbReference type="GO" id="GO:0005737">
    <property type="term" value="C:cytoplasm"/>
    <property type="evidence" value="ECO:0007669"/>
    <property type="project" value="TreeGrafter"/>
</dbReference>
<dbReference type="GO" id="GO:0033539">
    <property type="term" value="P:fatty acid beta-oxidation using acyl-CoA dehydrogenase"/>
    <property type="evidence" value="ECO:0007669"/>
    <property type="project" value="TreeGrafter"/>
</dbReference>
<dbReference type="PANTHER" id="PTHR48083">
    <property type="entry name" value="MEDIUM-CHAIN SPECIFIC ACYL-COA DEHYDROGENASE, MITOCHONDRIAL-RELATED"/>
    <property type="match status" value="1"/>
</dbReference>
<evidence type="ECO:0000313" key="5">
    <source>
        <dbReference type="Proteomes" id="UP000287519"/>
    </source>
</evidence>
<dbReference type="PROSITE" id="PS00073">
    <property type="entry name" value="ACYL_COA_DH_2"/>
    <property type="match status" value="1"/>
</dbReference>
<dbReference type="PANTHER" id="PTHR48083:SF20">
    <property type="entry name" value="LONG-CHAIN SPECIFIC ACYL-COA DEHYDROGENASE, MITOCHONDRIAL"/>
    <property type="match status" value="1"/>
</dbReference>
<evidence type="ECO:0000313" key="4">
    <source>
        <dbReference type="EMBL" id="GCE43728.1"/>
    </source>
</evidence>
<organism evidence="4 5">
    <name type="scientific">Rhodococcus wratislaviensis</name>
    <name type="common">Tsukamurella wratislaviensis</name>
    <dbReference type="NCBI Taxonomy" id="44752"/>
    <lineage>
        <taxon>Bacteria</taxon>
        <taxon>Bacillati</taxon>
        <taxon>Actinomycetota</taxon>
        <taxon>Actinomycetes</taxon>
        <taxon>Mycobacteriales</taxon>
        <taxon>Nocardiaceae</taxon>
        <taxon>Rhodococcus</taxon>
    </lineage>
</organism>
<name>A0A402CJI5_RHOWR</name>
<gene>
    <name evidence="4" type="ORF">Rhow_008026</name>
</gene>
<feature type="domain" description="Acyl-CoA dehydrogenase/oxidase C-terminal" evidence="3">
    <location>
        <begin position="3"/>
        <end position="109"/>
    </location>
</feature>
<dbReference type="EMBL" id="BHYM01000080">
    <property type="protein sequence ID" value="GCE43728.1"/>
    <property type="molecule type" value="Genomic_DNA"/>
</dbReference>
<dbReference type="Pfam" id="PF00441">
    <property type="entry name" value="Acyl-CoA_dh_1"/>
    <property type="match status" value="1"/>
</dbReference>
<dbReference type="Gene3D" id="1.20.140.10">
    <property type="entry name" value="Butyryl-CoA Dehydrogenase, subunit A, domain 3"/>
    <property type="match status" value="1"/>
</dbReference>
<protein>
    <submittedName>
        <fullName evidence="4">Butyryl-CoA dehydrogenase</fullName>
    </submittedName>
</protein>
<keyword evidence="5" id="KW-1185">Reference proteome</keyword>
<dbReference type="InterPro" id="IPR009075">
    <property type="entry name" value="AcylCo_DH/oxidase_C"/>
</dbReference>
<evidence type="ECO:0000256" key="2">
    <source>
        <dbReference type="ARBA" id="ARBA00023002"/>
    </source>
</evidence>
<comment type="caution">
    <text evidence="4">The sequence shown here is derived from an EMBL/GenBank/DDBJ whole genome shotgun (WGS) entry which is preliminary data.</text>
</comment>
<evidence type="ECO:0000256" key="1">
    <source>
        <dbReference type="ARBA" id="ARBA00022630"/>
    </source>
</evidence>